<dbReference type="EMBL" id="SRLH01000004">
    <property type="protein sequence ID" value="TGD57899.1"/>
    <property type="molecule type" value="Genomic_DNA"/>
</dbReference>
<dbReference type="SMART" id="SM00448">
    <property type="entry name" value="REC"/>
    <property type="match status" value="1"/>
</dbReference>
<dbReference type="AlphaFoldDB" id="A0A4Z0L9P0"/>
<dbReference type="PROSITE" id="PS50110">
    <property type="entry name" value="RESPONSE_REGULATORY"/>
    <property type="match status" value="1"/>
</dbReference>
<gene>
    <name evidence="3" type="ORF">E4635_07765</name>
</gene>
<proteinExistence type="predicted"/>
<comment type="caution">
    <text evidence="3">The sequence shown here is derived from an EMBL/GenBank/DDBJ whole genome shotgun (WGS) entry which is preliminary data.</text>
</comment>
<feature type="modified residue" description="4-aspartylphosphate" evidence="1">
    <location>
        <position position="65"/>
    </location>
</feature>
<dbReference type="SUPFAM" id="SSF52172">
    <property type="entry name" value="CheY-like"/>
    <property type="match status" value="1"/>
</dbReference>
<evidence type="ECO:0000313" key="3">
    <source>
        <dbReference type="EMBL" id="TGD57899.1"/>
    </source>
</evidence>
<dbReference type="Proteomes" id="UP000297407">
    <property type="component" value="Unassembled WGS sequence"/>
</dbReference>
<feature type="domain" description="Response regulatory" evidence="2">
    <location>
        <begin position="11"/>
        <end position="133"/>
    </location>
</feature>
<protein>
    <submittedName>
        <fullName evidence="3">Response regulator</fullName>
    </submittedName>
</protein>
<dbReference type="RefSeq" id="WP_135526071.1">
    <property type="nucleotide sequence ID" value="NZ_SRLH01000004.1"/>
</dbReference>
<dbReference type="Gene3D" id="3.40.50.2300">
    <property type="match status" value="1"/>
</dbReference>
<dbReference type="OrthoDB" id="7631574at2"/>
<keyword evidence="4" id="KW-1185">Reference proteome</keyword>
<dbReference type="GO" id="GO:0000160">
    <property type="term" value="P:phosphorelay signal transduction system"/>
    <property type="evidence" value="ECO:0007669"/>
    <property type="project" value="InterPro"/>
</dbReference>
<dbReference type="PANTHER" id="PTHR44520:SF2">
    <property type="entry name" value="RESPONSE REGULATOR RCP1"/>
    <property type="match status" value="1"/>
</dbReference>
<evidence type="ECO:0000259" key="2">
    <source>
        <dbReference type="PROSITE" id="PS50110"/>
    </source>
</evidence>
<reference evidence="3 4" key="1">
    <citation type="submission" date="2019-04" db="EMBL/GenBank/DDBJ databases">
        <title>Flavobacterium sp. strain DS2-A Genome sequencing and assembly.</title>
        <authorList>
            <person name="Kim I."/>
        </authorList>
    </citation>
    <scope>NUCLEOTIDE SEQUENCE [LARGE SCALE GENOMIC DNA]</scope>
    <source>
        <strain evidence="3 4">DS2-A</strain>
    </source>
</reference>
<evidence type="ECO:0000256" key="1">
    <source>
        <dbReference type="PROSITE-ProRule" id="PRU00169"/>
    </source>
</evidence>
<accession>A0A4Z0L9P0</accession>
<dbReference type="Pfam" id="PF00072">
    <property type="entry name" value="Response_reg"/>
    <property type="match status" value="1"/>
</dbReference>
<organism evidence="3 4">
    <name type="scientific">Flavobacterium humi</name>
    <dbReference type="NCBI Taxonomy" id="2562683"/>
    <lineage>
        <taxon>Bacteria</taxon>
        <taxon>Pseudomonadati</taxon>
        <taxon>Bacteroidota</taxon>
        <taxon>Flavobacteriia</taxon>
        <taxon>Flavobacteriales</taxon>
        <taxon>Flavobacteriaceae</taxon>
        <taxon>Flavobacterium</taxon>
    </lineage>
</organism>
<name>A0A4Z0L9P0_9FLAO</name>
<dbReference type="PANTHER" id="PTHR44520">
    <property type="entry name" value="RESPONSE REGULATOR RCP1-RELATED"/>
    <property type="match status" value="1"/>
</dbReference>
<dbReference type="InterPro" id="IPR001789">
    <property type="entry name" value="Sig_transdc_resp-reg_receiver"/>
</dbReference>
<sequence length="150" mass="17212">MITQDQNFQRNIYLVDDDEDDRAMFADALTEVDGTVVLTQAENGKQLMDMLQVQPNPMPEVVLLDINMPMKNGFECLEEIRTHEGDLKELKVIMFSTCDNPESIKKALALGATFYAVKPNSFHGLKSFIQEVLQIDWFSPQLNHMEFRII</sequence>
<evidence type="ECO:0000313" key="4">
    <source>
        <dbReference type="Proteomes" id="UP000297407"/>
    </source>
</evidence>
<keyword evidence="1" id="KW-0597">Phosphoprotein</keyword>
<dbReference type="InterPro" id="IPR052893">
    <property type="entry name" value="TCS_response_regulator"/>
</dbReference>
<dbReference type="InterPro" id="IPR011006">
    <property type="entry name" value="CheY-like_superfamily"/>
</dbReference>